<reference evidence="2 3" key="1">
    <citation type="submission" date="2023-06" db="EMBL/GenBank/DDBJ databases">
        <title>Five Gram-positive bacteria isolated from mangrove sediments in Shenzhen, Guangdong, China.</title>
        <authorList>
            <person name="Yu S."/>
            <person name="Zheng W."/>
            <person name="Huang Y."/>
        </authorList>
    </citation>
    <scope>NUCLEOTIDE SEQUENCE [LARGE SCALE GENOMIC DNA]</scope>
    <source>
        <strain evidence="2 3">SaN35-3</strain>
    </source>
</reference>
<evidence type="ECO:0000313" key="3">
    <source>
        <dbReference type="Proteomes" id="UP001197974"/>
    </source>
</evidence>
<proteinExistence type="predicted"/>
<dbReference type="Pfam" id="PF01168">
    <property type="entry name" value="Ala_racemase_N"/>
    <property type="match status" value="1"/>
</dbReference>
<dbReference type="PANTHER" id="PTHR28004">
    <property type="entry name" value="ZGC:162816-RELATED"/>
    <property type="match status" value="1"/>
</dbReference>
<keyword evidence="3" id="KW-1185">Reference proteome</keyword>
<evidence type="ECO:0000313" key="2">
    <source>
        <dbReference type="EMBL" id="WLR41362.1"/>
    </source>
</evidence>
<keyword evidence="2" id="KW-0413">Isomerase</keyword>
<dbReference type="GO" id="GO:0008784">
    <property type="term" value="F:alanine racemase activity"/>
    <property type="evidence" value="ECO:0007669"/>
    <property type="project" value="UniProtKB-EC"/>
</dbReference>
<dbReference type="PANTHER" id="PTHR28004:SF2">
    <property type="entry name" value="D-SERINE DEHYDRATASE"/>
    <property type="match status" value="1"/>
</dbReference>
<gene>
    <name evidence="2" type="ORF">LC087_10605</name>
</gene>
<feature type="domain" description="Alanine racemase N-terminal" evidence="1">
    <location>
        <begin position="20"/>
        <end position="205"/>
    </location>
</feature>
<dbReference type="InterPro" id="IPR001608">
    <property type="entry name" value="Ala_racemase_N"/>
</dbReference>
<dbReference type="EMBL" id="CP129013">
    <property type="protein sequence ID" value="WLR41362.1"/>
    <property type="molecule type" value="Genomic_DNA"/>
</dbReference>
<dbReference type="InterPro" id="IPR029066">
    <property type="entry name" value="PLP-binding_barrel"/>
</dbReference>
<dbReference type="SUPFAM" id="SSF51419">
    <property type="entry name" value="PLP-binding barrel"/>
    <property type="match status" value="1"/>
</dbReference>
<evidence type="ECO:0000259" key="1">
    <source>
        <dbReference type="Pfam" id="PF01168"/>
    </source>
</evidence>
<accession>A0ABY9JPM7</accession>
<dbReference type="RefSeq" id="WP_226541138.1">
    <property type="nucleotide sequence ID" value="NZ_CP129013.1"/>
</dbReference>
<protein>
    <submittedName>
        <fullName evidence="2">Alanine racemase</fullName>
        <ecNumber evidence="2">5.1.1.1</ecNumber>
    </submittedName>
</protein>
<name>A0ABY9JPM7_9BACI</name>
<dbReference type="EC" id="5.1.1.1" evidence="2"/>
<sequence>MDFSTYSKLFDGKEKPLAYVDMDLLDQNIADILATTNNKNIRIGSKSIRSLPLIKYILTKHSRFNGVFCFTPSEAVFLSENGVDNILIGYPTVNKLEIKRVIKQIKSGKEIIFMIDDIKQVMLIEESGKAHNVHVPICIDIDMSLRLPFIRFGVYRSSTSSIQQLEEALRTIKQLKNVKLIGMMGYEAQIAGIPDYSEKQRLQSFLIRQLKKASLKKVKNLRKECLKTIHSNGFSLSFVNGGGTGSRHSTSDEASITEVTIGAGFLQPSLFDGFSQTTLKPALGFILEVSRHPSKHVYTCLGGGYVGSGSTGNEKLPKISHPLKAKYLSFEGAGEVQTPIFYKGNLQIGDDVFFRPSKSGELCERFSTIYGVSDGNVTHTFNTYRGDGQCFL</sequence>
<dbReference type="Proteomes" id="UP001197974">
    <property type="component" value="Chromosome"/>
</dbReference>
<dbReference type="Gene3D" id="3.20.20.10">
    <property type="entry name" value="Alanine racemase"/>
    <property type="match status" value="1"/>
</dbReference>
<dbReference type="InterPro" id="IPR051466">
    <property type="entry name" value="D-amino_acid_metab_enzyme"/>
</dbReference>
<organism evidence="2 3">
    <name type="scientific">Bacillus carboniphilus</name>
    <dbReference type="NCBI Taxonomy" id="86663"/>
    <lineage>
        <taxon>Bacteria</taxon>
        <taxon>Bacillati</taxon>
        <taxon>Bacillota</taxon>
        <taxon>Bacilli</taxon>
        <taxon>Bacillales</taxon>
        <taxon>Bacillaceae</taxon>
        <taxon>Bacillus</taxon>
    </lineage>
</organism>